<accession>A0A022PZR9</accession>
<organism evidence="1 2">
    <name type="scientific">Erythranthe guttata</name>
    <name type="common">Yellow monkey flower</name>
    <name type="synonym">Mimulus guttatus</name>
    <dbReference type="NCBI Taxonomy" id="4155"/>
    <lineage>
        <taxon>Eukaryota</taxon>
        <taxon>Viridiplantae</taxon>
        <taxon>Streptophyta</taxon>
        <taxon>Embryophyta</taxon>
        <taxon>Tracheophyta</taxon>
        <taxon>Spermatophyta</taxon>
        <taxon>Magnoliopsida</taxon>
        <taxon>eudicotyledons</taxon>
        <taxon>Gunneridae</taxon>
        <taxon>Pentapetalae</taxon>
        <taxon>asterids</taxon>
        <taxon>lamiids</taxon>
        <taxon>Lamiales</taxon>
        <taxon>Phrymaceae</taxon>
        <taxon>Erythranthe</taxon>
    </lineage>
</organism>
<keyword evidence="2" id="KW-1185">Reference proteome</keyword>
<proteinExistence type="predicted"/>
<evidence type="ECO:0000313" key="1">
    <source>
        <dbReference type="EMBL" id="EYU21832.1"/>
    </source>
</evidence>
<dbReference type="EMBL" id="KI632223">
    <property type="protein sequence ID" value="EYU21832.1"/>
    <property type="molecule type" value="Genomic_DNA"/>
</dbReference>
<reference evidence="1 2" key="1">
    <citation type="journal article" date="2013" name="Proc. Natl. Acad. Sci. U.S.A.">
        <title>Fine-scale variation in meiotic recombination in Mimulus inferred from population shotgun sequencing.</title>
        <authorList>
            <person name="Hellsten U."/>
            <person name="Wright K.M."/>
            <person name="Jenkins J."/>
            <person name="Shu S."/>
            <person name="Yuan Y."/>
            <person name="Wessler S.R."/>
            <person name="Schmutz J."/>
            <person name="Willis J.H."/>
            <person name="Rokhsar D.S."/>
        </authorList>
    </citation>
    <scope>NUCLEOTIDE SEQUENCE [LARGE SCALE GENOMIC DNA]</scope>
    <source>
        <strain evidence="2">cv. DUN x IM62</strain>
    </source>
</reference>
<gene>
    <name evidence="1" type="ORF">MIMGU_mgv1a0261621mg</name>
</gene>
<protein>
    <submittedName>
        <fullName evidence="1">Uncharacterized protein</fullName>
    </submittedName>
</protein>
<name>A0A022PZR9_ERYGU</name>
<feature type="non-terminal residue" evidence="1">
    <location>
        <position position="1"/>
    </location>
</feature>
<evidence type="ECO:0000313" key="2">
    <source>
        <dbReference type="Proteomes" id="UP000030748"/>
    </source>
</evidence>
<sequence length="10" mass="1269">SYQCRPFQQL</sequence>
<dbReference type="Proteomes" id="UP000030748">
    <property type="component" value="Unassembled WGS sequence"/>
</dbReference>